<feature type="domain" description="KIB1-4 beta-propeller" evidence="1">
    <location>
        <begin position="48"/>
        <end position="257"/>
    </location>
</feature>
<organism evidence="2 3">
    <name type="scientific">Arachis hypogaea</name>
    <name type="common">Peanut</name>
    <dbReference type="NCBI Taxonomy" id="3818"/>
    <lineage>
        <taxon>Eukaryota</taxon>
        <taxon>Viridiplantae</taxon>
        <taxon>Streptophyta</taxon>
        <taxon>Embryophyta</taxon>
        <taxon>Tracheophyta</taxon>
        <taxon>Spermatophyta</taxon>
        <taxon>Magnoliopsida</taxon>
        <taxon>eudicotyledons</taxon>
        <taxon>Gunneridae</taxon>
        <taxon>Pentapetalae</taxon>
        <taxon>rosids</taxon>
        <taxon>fabids</taxon>
        <taxon>Fabales</taxon>
        <taxon>Fabaceae</taxon>
        <taxon>Papilionoideae</taxon>
        <taxon>50 kb inversion clade</taxon>
        <taxon>dalbergioids sensu lato</taxon>
        <taxon>Dalbergieae</taxon>
        <taxon>Pterocarpus clade</taxon>
        <taxon>Arachis</taxon>
    </lineage>
</organism>
<dbReference type="Pfam" id="PF03478">
    <property type="entry name" value="Beta-prop_KIB1-4"/>
    <property type="match status" value="1"/>
</dbReference>
<proteinExistence type="predicted"/>
<comment type="caution">
    <text evidence="2">The sequence shown here is derived from an EMBL/GenBank/DDBJ whole genome shotgun (WGS) entry which is preliminary data.</text>
</comment>
<dbReference type="PANTHER" id="PTHR44259">
    <property type="entry name" value="OS07G0183000 PROTEIN-RELATED"/>
    <property type="match status" value="1"/>
</dbReference>
<sequence>MAEIDRWWNLHPDLVYEITEHLYSYHDYIRLRLLWMVDYYCDIRAIFEGAIRMLNPFTKSHIDLPPISTFLYVLRYHPDRHGDEYVRLALRDDLIYTLDAISFHKHEMFQDVIFFQDKIYAADYHTYLYEFDKKVIMDKLGKKPRPQLVPLLSSIGGICEAPPPTKLAMYLNFSMNKYVIGCVDGSLLMIVKHDSEAMKMLHMCNKFDVFKLNKNSKEWSRIHNLEDYTVMIGYNSSIQMFPGNSPYCKENQIYYRDNQVELHTPGC</sequence>
<dbReference type="InterPro" id="IPR050942">
    <property type="entry name" value="F-box_BR-signaling"/>
</dbReference>
<protein>
    <recommendedName>
        <fullName evidence="1">KIB1-4 beta-propeller domain-containing protein</fullName>
    </recommendedName>
</protein>
<accession>A0A445BAC9</accession>
<name>A0A445BAC9_ARAHY</name>
<reference evidence="2 3" key="1">
    <citation type="submission" date="2019-01" db="EMBL/GenBank/DDBJ databases">
        <title>Sequencing of cultivated peanut Arachis hypogaea provides insights into genome evolution and oil improvement.</title>
        <authorList>
            <person name="Chen X."/>
        </authorList>
    </citation>
    <scope>NUCLEOTIDE SEQUENCE [LARGE SCALE GENOMIC DNA]</scope>
    <source>
        <strain evidence="3">cv. Fuhuasheng</strain>
        <tissue evidence="2">Leaves</tissue>
    </source>
</reference>
<gene>
    <name evidence="2" type="ORF">Ahy_A10g050746</name>
</gene>
<dbReference type="EMBL" id="SDMP01000010">
    <property type="protein sequence ID" value="RYR35611.1"/>
    <property type="molecule type" value="Genomic_DNA"/>
</dbReference>
<dbReference type="InterPro" id="IPR005174">
    <property type="entry name" value="KIB1-4_b-propeller"/>
</dbReference>
<dbReference type="Proteomes" id="UP000289738">
    <property type="component" value="Chromosome A10"/>
</dbReference>
<dbReference type="AlphaFoldDB" id="A0A445BAC9"/>
<evidence type="ECO:0000313" key="2">
    <source>
        <dbReference type="EMBL" id="RYR35611.1"/>
    </source>
</evidence>
<evidence type="ECO:0000259" key="1">
    <source>
        <dbReference type="Pfam" id="PF03478"/>
    </source>
</evidence>
<keyword evidence="3" id="KW-1185">Reference proteome</keyword>
<evidence type="ECO:0000313" key="3">
    <source>
        <dbReference type="Proteomes" id="UP000289738"/>
    </source>
</evidence>